<dbReference type="Proteomes" id="UP001296776">
    <property type="component" value="Unassembled WGS sequence"/>
</dbReference>
<organism evidence="3 4">
    <name type="scientific">Halochromatium glycolicum</name>
    <dbReference type="NCBI Taxonomy" id="85075"/>
    <lineage>
        <taxon>Bacteria</taxon>
        <taxon>Pseudomonadati</taxon>
        <taxon>Pseudomonadota</taxon>
        <taxon>Gammaproteobacteria</taxon>
        <taxon>Chromatiales</taxon>
        <taxon>Chromatiaceae</taxon>
        <taxon>Halochromatium</taxon>
    </lineage>
</organism>
<reference evidence="3" key="2">
    <citation type="journal article" date="2020" name="Microorganisms">
        <title>Osmotic Adaptation and Compatible Solute Biosynthesis of Phototrophic Bacteria as Revealed from Genome Analyses.</title>
        <authorList>
            <person name="Imhoff J.F."/>
            <person name="Rahn T."/>
            <person name="Kunzel S."/>
            <person name="Keller A."/>
            <person name="Neulinger S.C."/>
        </authorList>
    </citation>
    <scope>NUCLEOTIDE SEQUENCE</scope>
    <source>
        <strain evidence="3">DSM 11080</strain>
    </source>
</reference>
<comment type="caution">
    <text evidence="3">The sequence shown here is derived from an EMBL/GenBank/DDBJ whole genome shotgun (WGS) entry which is preliminary data.</text>
</comment>
<dbReference type="AlphaFoldDB" id="A0AAJ0X9F2"/>
<dbReference type="NCBIfam" id="TIGR03993">
    <property type="entry name" value="hydrog_HybE"/>
    <property type="match status" value="1"/>
</dbReference>
<feature type="region of interest" description="Disordered" evidence="2">
    <location>
        <begin position="226"/>
        <end position="252"/>
    </location>
</feature>
<name>A0AAJ0X9F2_9GAMM</name>
<dbReference type="Pfam" id="PF11939">
    <property type="entry name" value="NiFe-hyd_HybE"/>
    <property type="match status" value="1"/>
</dbReference>
<evidence type="ECO:0008006" key="5">
    <source>
        <dbReference type="Google" id="ProtNLM"/>
    </source>
</evidence>
<sequence>MCRWRRSRPRRMSSTAPSAWPRSCRRSRRGAWIAMGGSGGHRARNPKHASTVSAVSRRVAPSCAVLRRVVQRGGVLRTRAGSMIRPMAIPSADPGAMASPECQLAAVFEQIHQQRMLGLPILNPALRVAVIGGRRWQDDWVGVLITPWCMNLVLLPGSGSARRPGAVGSTLCIRLPAGTFELIASYEPDIGSFAACSLFSPMQGFADQPSAVAVAETVIAGLFEPQPAGARPASENRPGISRRDLLRGKLRG</sequence>
<feature type="compositionally biased region" description="Basic and acidic residues" evidence="2">
    <location>
        <begin position="241"/>
        <end position="252"/>
    </location>
</feature>
<feature type="compositionally biased region" description="Basic residues" evidence="2">
    <location>
        <begin position="1"/>
        <end position="11"/>
    </location>
</feature>
<dbReference type="EMBL" id="NRSJ01000004">
    <property type="protein sequence ID" value="MBK1703657.1"/>
    <property type="molecule type" value="Genomic_DNA"/>
</dbReference>
<comment type="similarity">
    <text evidence="1">Belongs to the HupJ family.</text>
</comment>
<keyword evidence="4" id="KW-1185">Reference proteome</keyword>
<dbReference type="InterPro" id="IPR023994">
    <property type="entry name" value="NiFe-hyd_HybE"/>
</dbReference>
<evidence type="ECO:0000256" key="2">
    <source>
        <dbReference type="SAM" id="MobiDB-lite"/>
    </source>
</evidence>
<gene>
    <name evidence="3" type="ORF">CKO40_03615</name>
</gene>
<dbReference type="InterPro" id="IPR038530">
    <property type="entry name" value="NiFe-hyd_HybE_sf"/>
</dbReference>
<proteinExistence type="inferred from homology"/>
<protein>
    <recommendedName>
        <fullName evidence="5">[NiFe]-hydrogenase assembly chaperone HybE</fullName>
    </recommendedName>
</protein>
<evidence type="ECO:0000313" key="3">
    <source>
        <dbReference type="EMBL" id="MBK1703657.1"/>
    </source>
</evidence>
<reference evidence="3" key="1">
    <citation type="submission" date="2017-08" db="EMBL/GenBank/DDBJ databases">
        <authorList>
            <person name="Imhoff J.F."/>
            <person name="Rahn T."/>
            <person name="Kuenzel S."/>
            <person name="Neulinger S.C."/>
        </authorList>
    </citation>
    <scope>NUCLEOTIDE SEQUENCE</scope>
    <source>
        <strain evidence="3">DSM 11080</strain>
    </source>
</reference>
<dbReference type="Gene3D" id="3.30.1460.40">
    <property type="entry name" value="[NiFe]-hydrogenase assembly chaperone, HybE"/>
    <property type="match status" value="1"/>
</dbReference>
<accession>A0AAJ0X9F2</accession>
<feature type="region of interest" description="Disordered" evidence="2">
    <location>
        <begin position="1"/>
        <end position="22"/>
    </location>
</feature>
<evidence type="ECO:0000256" key="1">
    <source>
        <dbReference type="ARBA" id="ARBA00006532"/>
    </source>
</evidence>
<evidence type="ECO:0000313" key="4">
    <source>
        <dbReference type="Proteomes" id="UP001296776"/>
    </source>
</evidence>